<dbReference type="PROSITE" id="PS50977">
    <property type="entry name" value="HTH_TETR_2"/>
    <property type="match status" value="1"/>
</dbReference>
<dbReference type="InterPro" id="IPR050109">
    <property type="entry name" value="HTH-type_TetR-like_transc_reg"/>
</dbReference>
<dbReference type="RefSeq" id="WP_381164479.1">
    <property type="nucleotide sequence ID" value="NZ_JBHSFK010000014.1"/>
</dbReference>
<evidence type="ECO:0000256" key="5">
    <source>
        <dbReference type="PROSITE-ProRule" id="PRU00335"/>
    </source>
</evidence>
<sequence>MSFPPQYHSARSPSQRAQAGRASRLKAVRAALELFATTGYQGTSVARVAEHAGLSQSGLLHHFPSKAVLLAAVLEQRDAEDSVFLTGEDGEAPLGWDAFEALEALVARNSTRPHLVGLYVRLSAEAMEPSHPAHDWLKDRYTGMTAWLTDAVRIGQVRGEIHADAPVPVLVHTTIALVDGLQQQWLLHPERVSMVKEVGAYTAELRTRWGTA</sequence>
<dbReference type="EMBL" id="JBHSFK010000014">
    <property type="protein sequence ID" value="MFC4502181.1"/>
    <property type="molecule type" value="Genomic_DNA"/>
</dbReference>
<evidence type="ECO:0000256" key="2">
    <source>
        <dbReference type="ARBA" id="ARBA00023015"/>
    </source>
</evidence>
<proteinExistence type="predicted"/>
<dbReference type="PANTHER" id="PTHR30055:SF234">
    <property type="entry name" value="HTH-TYPE TRANSCRIPTIONAL REGULATOR BETI"/>
    <property type="match status" value="1"/>
</dbReference>
<dbReference type="Gene3D" id="1.10.357.10">
    <property type="entry name" value="Tetracycline Repressor, domain 2"/>
    <property type="match status" value="1"/>
</dbReference>
<dbReference type="PRINTS" id="PR00455">
    <property type="entry name" value="HTHTETR"/>
</dbReference>
<dbReference type="Proteomes" id="UP001595839">
    <property type="component" value="Unassembled WGS sequence"/>
</dbReference>
<feature type="domain" description="HTH tetR-type" evidence="7">
    <location>
        <begin position="21"/>
        <end position="81"/>
    </location>
</feature>
<dbReference type="InterPro" id="IPR009057">
    <property type="entry name" value="Homeodomain-like_sf"/>
</dbReference>
<dbReference type="InterPro" id="IPR039538">
    <property type="entry name" value="BetI_C"/>
</dbReference>
<gene>
    <name evidence="8" type="ORF">ACFPIH_22055</name>
</gene>
<evidence type="ECO:0000256" key="3">
    <source>
        <dbReference type="ARBA" id="ARBA00023125"/>
    </source>
</evidence>
<dbReference type="Pfam" id="PF00440">
    <property type="entry name" value="TetR_N"/>
    <property type="match status" value="1"/>
</dbReference>
<evidence type="ECO:0000256" key="1">
    <source>
        <dbReference type="ARBA" id="ARBA00022491"/>
    </source>
</evidence>
<evidence type="ECO:0000256" key="6">
    <source>
        <dbReference type="SAM" id="MobiDB-lite"/>
    </source>
</evidence>
<evidence type="ECO:0000313" key="8">
    <source>
        <dbReference type="EMBL" id="MFC4502181.1"/>
    </source>
</evidence>
<accession>A0ABV9AXH6</accession>
<feature type="region of interest" description="Disordered" evidence="6">
    <location>
        <begin position="1"/>
        <end position="20"/>
    </location>
</feature>
<dbReference type="InterPro" id="IPR001647">
    <property type="entry name" value="HTH_TetR"/>
</dbReference>
<dbReference type="InterPro" id="IPR036271">
    <property type="entry name" value="Tet_transcr_reg_TetR-rel_C_sf"/>
</dbReference>
<keyword evidence="2" id="KW-0805">Transcription regulation</keyword>
<dbReference type="PANTHER" id="PTHR30055">
    <property type="entry name" value="HTH-TYPE TRANSCRIPTIONAL REGULATOR RUTR"/>
    <property type="match status" value="1"/>
</dbReference>
<organism evidence="8 9">
    <name type="scientific">Streptomyces vulcanius</name>
    <dbReference type="NCBI Taxonomy" id="1441876"/>
    <lineage>
        <taxon>Bacteria</taxon>
        <taxon>Bacillati</taxon>
        <taxon>Actinomycetota</taxon>
        <taxon>Actinomycetes</taxon>
        <taxon>Kitasatosporales</taxon>
        <taxon>Streptomycetaceae</taxon>
        <taxon>Streptomyces</taxon>
    </lineage>
</organism>
<keyword evidence="4" id="KW-0804">Transcription</keyword>
<dbReference type="SUPFAM" id="SSF48498">
    <property type="entry name" value="Tetracyclin repressor-like, C-terminal domain"/>
    <property type="match status" value="1"/>
</dbReference>
<name>A0ABV9AXH6_9ACTN</name>
<evidence type="ECO:0000259" key="7">
    <source>
        <dbReference type="PROSITE" id="PS50977"/>
    </source>
</evidence>
<dbReference type="SUPFAM" id="SSF46689">
    <property type="entry name" value="Homeodomain-like"/>
    <property type="match status" value="1"/>
</dbReference>
<comment type="caution">
    <text evidence="8">The sequence shown here is derived from an EMBL/GenBank/DDBJ whole genome shotgun (WGS) entry which is preliminary data.</text>
</comment>
<dbReference type="Pfam" id="PF13977">
    <property type="entry name" value="TetR_C_6"/>
    <property type="match status" value="1"/>
</dbReference>
<feature type="DNA-binding region" description="H-T-H motif" evidence="5">
    <location>
        <begin position="44"/>
        <end position="63"/>
    </location>
</feature>
<evidence type="ECO:0000313" key="9">
    <source>
        <dbReference type="Proteomes" id="UP001595839"/>
    </source>
</evidence>
<keyword evidence="9" id="KW-1185">Reference proteome</keyword>
<keyword evidence="1" id="KW-0678">Repressor</keyword>
<protein>
    <submittedName>
        <fullName evidence="8">TetR/AcrR family transcriptional regulator</fullName>
    </submittedName>
</protein>
<keyword evidence="3 5" id="KW-0238">DNA-binding</keyword>
<reference evidence="9" key="1">
    <citation type="journal article" date="2019" name="Int. J. Syst. Evol. Microbiol.">
        <title>The Global Catalogue of Microorganisms (GCM) 10K type strain sequencing project: providing services to taxonomists for standard genome sequencing and annotation.</title>
        <authorList>
            <consortium name="The Broad Institute Genomics Platform"/>
            <consortium name="The Broad Institute Genome Sequencing Center for Infectious Disease"/>
            <person name="Wu L."/>
            <person name="Ma J."/>
        </authorList>
    </citation>
    <scope>NUCLEOTIDE SEQUENCE [LARGE SCALE GENOMIC DNA]</scope>
    <source>
        <strain evidence="9">CGMCC 4.7177</strain>
    </source>
</reference>
<evidence type="ECO:0000256" key="4">
    <source>
        <dbReference type="ARBA" id="ARBA00023163"/>
    </source>
</evidence>